<dbReference type="CDD" id="cd01949">
    <property type="entry name" value="GGDEF"/>
    <property type="match status" value="1"/>
</dbReference>
<dbReference type="SMART" id="SM00091">
    <property type="entry name" value="PAS"/>
    <property type="match status" value="2"/>
</dbReference>
<dbReference type="CDD" id="cd01948">
    <property type="entry name" value="EAL"/>
    <property type="match status" value="1"/>
</dbReference>
<dbReference type="PANTHER" id="PTHR44757">
    <property type="entry name" value="DIGUANYLATE CYCLASE DGCP"/>
    <property type="match status" value="1"/>
</dbReference>
<dbReference type="InterPro" id="IPR000014">
    <property type="entry name" value="PAS"/>
</dbReference>
<evidence type="ECO:0000256" key="1">
    <source>
        <dbReference type="SAM" id="MobiDB-lite"/>
    </source>
</evidence>
<feature type="compositionally biased region" description="Polar residues" evidence="1">
    <location>
        <begin position="1"/>
        <end position="11"/>
    </location>
</feature>
<dbReference type="Gene3D" id="3.30.450.20">
    <property type="entry name" value="PAS domain"/>
    <property type="match status" value="2"/>
</dbReference>
<dbReference type="InterPro" id="IPR000160">
    <property type="entry name" value="GGDEF_dom"/>
</dbReference>
<dbReference type="InterPro" id="IPR035965">
    <property type="entry name" value="PAS-like_dom_sf"/>
</dbReference>
<reference evidence="7 8" key="1">
    <citation type="submission" date="2019-01" db="EMBL/GenBank/DDBJ databases">
        <authorList>
            <person name="Chen W.-M."/>
        </authorList>
    </citation>
    <scope>NUCLEOTIDE SEQUENCE [LARGE SCALE GENOMIC DNA]</scope>
    <source>
        <strain evidence="7 8">KYPY4</strain>
    </source>
</reference>
<dbReference type="Pfam" id="PF00563">
    <property type="entry name" value="EAL"/>
    <property type="match status" value="1"/>
</dbReference>
<feature type="transmembrane region" description="Helical" evidence="2">
    <location>
        <begin position="32"/>
        <end position="51"/>
    </location>
</feature>
<dbReference type="Pfam" id="PF08448">
    <property type="entry name" value="PAS_4"/>
    <property type="match status" value="2"/>
</dbReference>
<keyword evidence="2" id="KW-0812">Transmembrane</keyword>
<feature type="domain" description="EAL" evidence="5">
    <location>
        <begin position="697"/>
        <end position="952"/>
    </location>
</feature>
<dbReference type="InterPro" id="IPR001633">
    <property type="entry name" value="EAL_dom"/>
</dbReference>
<dbReference type="Proteomes" id="UP000285575">
    <property type="component" value="Unassembled WGS sequence"/>
</dbReference>
<dbReference type="PANTHER" id="PTHR44757:SF2">
    <property type="entry name" value="BIOFILM ARCHITECTURE MAINTENANCE PROTEIN MBAA"/>
    <property type="match status" value="1"/>
</dbReference>
<dbReference type="SMART" id="SM00267">
    <property type="entry name" value="GGDEF"/>
    <property type="match status" value="1"/>
</dbReference>
<keyword evidence="8" id="KW-1185">Reference proteome</keyword>
<evidence type="ECO:0000259" key="6">
    <source>
        <dbReference type="PROSITE" id="PS50887"/>
    </source>
</evidence>
<dbReference type="InterPro" id="IPR000700">
    <property type="entry name" value="PAS-assoc_C"/>
</dbReference>
<dbReference type="PROSITE" id="PS50887">
    <property type="entry name" value="GGDEF"/>
    <property type="match status" value="1"/>
</dbReference>
<organism evidence="7 8">
    <name type="scientific">Rubrivivax rivuli</name>
    <dbReference type="NCBI Taxonomy" id="1862385"/>
    <lineage>
        <taxon>Bacteria</taxon>
        <taxon>Pseudomonadati</taxon>
        <taxon>Pseudomonadota</taxon>
        <taxon>Betaproteobacteria</taxon>
        <taxon>Burkholderiales</taxon>
        <taxon>Sphaerotilaceae</taxon>
        <taxon>Rubrivivax</taxon>
    </lineage>
</organism>
<dbReference type="InterPro" id="IPR035919">
    <property type="entry name" value="EAL_sf"/>
</dbReference>
<dbReference type="SUPFAM" id="SSF55785">
    <property type="entry name" value="PYP-like sensor domain (PAS domain)"/>
    <property type="match status" value="2"/>
</dbReference>
<dbReference type="RefSeq" id="WP_128229357.1">
    <property type="nucleotide sequence ID" value="NZ_SACR01000004.1"/>
</dbReference>
<dbReference type="SMART" id="SM00052">
    <property type="entry name" value="EAL"/>
    <property type="match status" value="1"/>
</dbReference>
<name>A0A437RES3_9BURK</name>
<dbReference type="NCBIfam" id="TIGR00229">
    <property type="entry name" value="sensory_box"/>
    <property type="match status" value="2"/>
</dbReference>
<dbReference type="SUPFAM" id="SSF55073">
    <property type="entry name" value="Nucleotide cyclase"/>
    <property type="match status" value="1"/>
</dbReference>
<dbReference type="PROSITE" id="PS50112">
    <property type="entry name" value="PAS"/>
    <property type="match status" value="2"/>
</dbReference>
<keyword evidence="2" id="KW-1133">Transmembrane helix</keyword>
<feature type="region of interest" description="Disordered" evidence="1">
    <location>
        <begin position="1"/>
        <end position="23"/>
    </location>
</feature>
<dbReference type="EMBL" id="SACR01000004">
    <property type="protein sequence ID" value="RVU45258.1"/>
    <property type="molecule type" value="Genomic_DNA"/>
</dbReference>
<dbReference type="CDD" id="cd00130">
    <property type="entry name" value="PAS"/>
    <property type="match status" value="2"/>
</dbReference>
<dbReference type="AlphaFoldDB" id="A0A437RES3"/>
<dbReference type="InterPro" id="IPR052155">
    <property type="entry name" value="Biofilm_reg_signaling"/>
</dbReference>
<dbReference type="InterPro" id="IPR029787">
    <property type="entry name" value="Nucleotide_cyclase"/>
</dbReference>
<keyword evidence="2" id="KW-0472">Membrane</keyword>
<dbReference type="Gene3D" id="3.30.70.270">
    <property type="match status" value="1"/>
</dbReference>
<dbReference type="PROSITE" id="PS50883">
    <property type="entry name" value="EAL"/>
    <property type="match status" value="1"/>
</dbReference>
<evidence type="ECO:0000259" key="5">
    <source>
        <dbReference type="PROSITE" id="PS50883"/>
    </source>
</evidence>
<feature type="domain" description="PAS" evidence="3">
    <location>
        <begin position="366"/>
        <end position="410"/>
    </location>
</feature>
<evidence type="ECO:0000313" key="7">
    <source>
        <dbReference type="EMBL" id="RVU45258.1"/>
    </source>
</evidence>
<dbReference type="Pfam" id="PF00990">
    <property type="entry name" value="GGDEF"/>
    <property type="match status" value="2"/>
</dbReference>
<dbReference type="SUPFAM" id="SSF141868">
    <property type="entry name" value="EAL domain-like"/>
    <property type="match status" value="1"/>
</dbReference>
<feature type="transmembrane region" description="Helical" evidence="2">
    <location>
        <begin position="209"/>
        <end position="226"/>
    </location>
</feature>
<feature type="domain" description="GGDEF" evidence="6">
    <location>
        <begin position="531"/>
        <end position="688"/>
    </location>
</feature>
<evidence type="ECO:0000256" key="2">
    <source>
        <dbReference type="SAM" id="Phobius"/>
    </source>
</evidence>
<dbReference type="SMART" id="SM00086">
    <property type="entry name" value="PAC"/>
    <property type="match status" value="2"/>
</dbReference>
<dbReference type="PROSITE" id="PS50113">
    <property type="entry name" value="PAC"/>
    <property type="match status" value="2"/>
</dbReference>
<dbReference type="InterPro" id="IPR043128">
    <property type="entry name" value="Rev_trsase/Diguanyl_cyclase"/>
</dbReference>
<gene>
    <name evidence="7" type="ORF">EOE66_14035</name>
</gene>
<feature type="domain" description="PAC" evidence="4">
    <location>
        <begin position="318"/>
        <end position="372"/>
    </location>
</feature>
<dbReference type="Gene3D" id="3.20.20.450">
    <property type="entry name" value="EAL domain"/>
    <property type="match status" value="1"/>
</dbReference>
<protein>
    <submittedName>
        <fullName evidence="7">Bifunctional diguanylate cyclase/phosphodiesterase</fullName>
    </submittedName>
</protein>
<dbReference type="InterPro" id="IPR001610">
    <property type="entry name" value="PAC"/>
</dbReference>
<evidence type="ECO:0000259" key="4">
    <source>
        <dbReference type="PROSITE" id="PS50113"/>
    </source>
</evidence>
<accession>A0A437RES3</accession>
<dbReference type="OrthoDB" id="9813903at2"/>
<dbReference type="NCBIfam" id="TIGR00254">
    <property type="entry name" value="GGDEF"/>
    <property type="match status" value="1"/>
</dbReference>
<proteinExistence type="predicted"/>
<evidence type="ECO:0000313" key="8">
    <source>
        <dbReference type="Proteomes" id="UP000285575"/>
    </source>
</evidence>
<dbReference type="InterPro" id="IPR013656">
    <property type="entry name" value="PAS_4"/>
</dbReference>
<evidence type="ECO:0000259" key="3">
    <source>
        <dbReference type="PROSITE" id="PS50112"/>
    </source>
</evidence>
<feature type="domain" description="PAC" evidence="4">
    <location>
        <begin position="446"/>
        <end position="498"/>
    </location>
</feature>
<feature type="domain" description="PAS" evidence="3">
    <location>
        <begin position="246"/>
        <end position="317"/>
    </location>
</feature>
<comment type="caution">
    <text evidence="7">The sequence shown here is derived from an EMBL/GenBank/DDBJ whole genome shotgun (WGS) entry which is preliminary data.</text>
</comment>
<sequence length="961" mass="105497">MPPASNPTSPVTARAGDGEGLRANTGPRRVRWAMYLAFAVLALAVGLQGLAMMRLESMRSADAEILDRAGLQRTFLQKVARTGAMLALAETDGERKPQMQGLQDLLAQSAQDALALEHQLAQQMARSPDAQQLAAQPLERWQDAREKLWYRAQALLLSAEIGGADGLRQRVTALHQAADPAMAAAQGLSDALRRAAELRAERMLDEMRWGMAGILVLLGLLGLAVVEPTARAVQRHGQRLREQAAELQRLALVAEHTSALVLITDGQDRIVWANSAFTRSTGWPLADAFGRRPGELLGHPQADEAVLTRVQQALREGQGVRQEWLHRARDGRDLWLDVDLRPLLDEAGAITGHVRVCSDTSARVQQQAKLRTLWAALPVGVTVMGPDGQVIEANLEAERMLGLSRQQLQGFTARQAQRHLLRADGTPYRIDDLPAMRTLSTRQPVHNETMGVRRRDGSVGWLLVNTLPQTDASGQVMGLVACFSDITESRALQERLRANARTDALTRLPNRDVVMERLQRAIGHARRHPGYGFAVLFMDFDRFKQVNDTLGHGAGDELLRQIAQRLLRALRPGDAVARLANGDEPGAPMAARLGGDEFVVVLDGISDPERVAGIAHRLLAELSEPYTLENMPVQSSVSIGVVLCKEAAATADEDFDASVVAEEVLRNADTAMYEAKRAGRARWVLFDDSMHERVVRALEVEGDLRRALKEDELFVVYQPVVDLADRCLVGVEALVRWRHPQRGLVPPGEFIAIAEESGLIDALGAFVLETACRQFVQWQQRLGAAGPKQLAVNMSRAQLQRNGLVEDVRAVLQANGMTPAHLQLEVTESLAAQDERVQTTLRELKALGVRLALDDFGTGYSSLACLHQMPVDTVKVDRSFVKHAETVEYHRVLIEATIRVARTMGMTTVAEGIETEGQAELMRTLTCDRGQGYLFARPLEAAELERWAAAQAQHRPAALAA</sequence>